<evidence type="ECO:0000259" key="2">
    <source>
        <dbReference type="Pfam" id="PF00814"/>
    </source>
</evidence>
<organism evidence="3 4">
    <name type="scientific">Microbacterium sorbitolivorans</name>
    <dbReference type="NCBI Taxonomy" id="1867410"/>
    <lineage>
        <taxon>Bacteria</taxon>
        <taxon>Bacillati</taxon>
        <taxon>Actinomycetota</taxon>
        <taxon>Actinomycetes</taxon>
        <taxon>Micrococcales</taxon>
        <taxon>Microbacteriaceae</taxon>
        <taxon>Microbacterium</taxon>
    </lineage>
</organism>
<dbReference type="PANTHER" id="PTHR11735">
    <property type="entry name" value="TRNA N6-ADENOSINE THREONYLCARBAMOYLTRANSFERASE"/>
    <property type="match status" value="1"/>
</dbReference>
<comment type="caution">
    <text evidence="3">The sequence shown here is derived from an EMBL/GenBank/DDBJ whole genome shotgun (WGS) entry which is preliminary data.</text>
</comment>
<dbReference type="InterPro" id="IPR022496">
    <property type="entry name" value="T6A_TsaB"/>
</dbReference>
<evidence type="ECO:0000313" key="4">
    <source>
        <dbReference type="Proteomes" id="UP000253508"/>
    </source>
</evidence>
<proteinExistence type="predicted"/>
<feature type="region of interest" description="Disordered" evidence="1">
    <location>
        <begin position="125"/>
        <end position="236"/>
    </location>
</feature>
<dbReference type="GO" id="GO:0005829">
    <property type="term" value="C:cytosol"/>
    <property type="evidence" value="ECO:0007669"/>
    <property type="project" value="TreeGrafter"/>
</dbReference>
<dbReference type="EMBL" id="QORO01000003">
    <property type="protein sequence ID" value="RCK58491.1"/>
    <property type="molecule type" value="Genomic_DNA"/>
</dbReference>
<dbReference type="AlphaFoldDB" id="A0A367Y0D6"/>
<keyword evidence="4" id="KW-1185">Reference proteome</keyword>
<dbReference type="OrthoDB" id="9809995at2"/>
<dbReference type="SUPFAM" id="SSF53067">
    <property type="entry name" value="Actin-like ATPase domain"/>
    <property type="match status" value="1"/>
</dbReference>
<dbReference type="GO" id="GO:0016740">
    <property type="term" value="F:transferase activity"/>
    <property type="evidence" value="ECO:0007669"/>
    <property type="project" value="UniProtKB-KW"/>
</dbReference>
<feature type="domain" description="Gcp-like" evidence="2">
    <location>
        <begin position="30"/>
        <end position="151"/>
    </location>
</feature>
<name>A0A367Y0D6_9MICO</name>
<dbReference type="InterPro" id="IPR043129">
    <property type="entry name" value="ATPase_NBD"/>
</dbReference>
<dbReference type="NCBIfam" id="TIGR03725">
    <property type="entry name" value="T6A_YeaZ"/>
    <property type="match status" value="1"/>
</dbReference>
<feature type="compositionally biased region" description="Basic and acidic residues" evidence="1">
    <location>
        <begin position="148"/>
        <end position="165"/>
    </location>
</feature>
<accession>A0A367Y0D6</accession>
<dbReference type="Pfam" id="PF00814">
    <property type="entry name" value="TsaD"/>
    <property type="match status" value="1"/>
</dbReference>
<reference evidence="3 4" key="1">
    <citation type="submission" date="2018-07" db="EMBL/GenBank/DDBJ databases">
        <title>Microbacterium endoborsara sp. nov., a novel actinobacterium isolated from Borszczowia aralocaspica.</title>
        <authorList>
            <person name="An D."/>
        </authorList>
    </citation>
    <scope>NUCLEOTIDE SEQUENCE [LARGE SCALE GENOMIC DNA]</scope>
    <source>
        <strain evidence="3 4">C1.15228</strain>
    </source>
</reference>
<evidence type="ECO:0000313" key="3">
    <source>
        <dbReference type="EMBL" id="RCK58491.1"/>
    </source>
</evidence>
<dbReference type="Proteomes" id="UP000253508">
    <property type="component" value="Unassembled WGS sequence"/>
</dbReference>
<dbReference type="RefSeq" id="WP_114118095.1">
    <property type="nucleotide sequence ID" value="NZ_BMHU01000002.1"/>
</dbReference>
<gene>
    <name evidence="3" type="primary">tsaB</name>
    <name evidence="3" type="ORF">DTO57_10025</name>
</gene>
<sequence length="279" mass="28982">MILAIDSSIGSAVAVVDPDTEEVLGQAQSETSRGHAEVIGTLIQQALEQAGLTAADISVVAAGMGPGPFTGLRIGIAAARAFAIGRGIPVIPVASHDAAALEILEQDPEARVVITTDARRRENAVSTYEGLSDGLPNRTEGPTLVPVERAETLKIGRDSKEKPDPVRISPDPQNLSDPTPEPTPREQSEANAPTAPQASGLAGGSAERIRGTAGPGEHPRSGQPKAIPRSGEPTTTIPAKYLAIIAARQLKTGRVEHLDPLYLRAPDAKIPGAVKRVST</sequence>
<dbReference type="PANTHER" id="PTHR11735:SF11">
    <property type="entry name" value="TRNA THREONYLCARBAMOYLADENOSINE BIOSYNTHESIS PROTEIN TSAB"/>
    <property type="match status" value="1"/>
</dbReference>
<keyword evidence="3" id="KW-0808">Transferase</keyword>
<evidence type="ECO:0000256" key="1">
    <source>
        <dbReference type="SAM" id="MobiDB-lite"/>
    </source>
</evidence>
<dbReference type="InterPro" id="IPR000905">
    <property type="entry name" value="Gcp-like_dom"/>
</dbReference>
<dbReference type="Gene3D" id="3.30.420.40">
    <property type="match status" value="1"/>
</dbReference>
<protein>
    <submittedName>
        <fullName evidence="3">tRNA (Adenosine(37)-N6)-threonylcarbamoyltransferase complex dimerization subunit type 1 TsaB</fullName>
    </submittedName>
</protein>
<dbReference type="GO" id="GO:0002949">
    <property type="term" value="P:tRNA threonylcarbamoyladenosine modification"/>
    <property type="evidence" value="ECO:0007669"/>
    <property type="project" value="InterPro"/>
</dbReference>